<evidence type="ECO:0000256" key="8">
    <source>
        <dbReference type="ARBA" id="ARBA00022833"/>
    </source>
</evidence>
<comment type="subunit">
    <text evidence="12">Monomer. Interacts with DnaB.</text>
</comment>
<dbReference type="EMBL" id="DTHV01000133">
    <property type="protein sequence ID" value="HGW60625.1"/>
    <property type="molecule type" value="Genomic_DNA"/>
</dbReference>
<evidence type="ECO:0000313" key="16">
    <source>
        <dbReference type="EMBL" id="HGW60625.1"/>
    </source>
</evidence>
<dbReference type="PIRSF" id="PIRSF002811">
    <property type="entry name" value="DnaG"/>
    <property type="match status" value="1"/>
</dbReference>
<evidence type="ECO:0000256" key="2">
    <source>
        <dbReference type="ARBA" id="ARBA00022515"/>
    </source>
</evidence>
<keyword evidence="10 12" id="KW-0238">DNA-binding</keyword>
<dbReference type="InterPro" id="IPR030846">
    <property type="entry name" value="DnaG_bac"/>
</dbReference>
<sequence>MRDLRSVVDEIHSKVDIVEFIGKYVKLKKQGSNYVGLCPFHKEKTPSFVVSPLKQLYHCFGCGASGDVITFLMHIENLPFKDAVRQIAESANIEMPVFSHIETEDRDILASINNEIAQYFQDNLKEEHLSYLRMRGVSVEAIKKYRIGFAPPDSFELCKVLLEKGFKKEHILKTGNFKVDASSQLSSYFRNRIMIPIFDLANNIVGFSGRSFDGAEPKYLNSLDSPIFKKGELLYLLNFSKEHIRDKKEAIIVEGYFDAIILYENGVKNVVSSMGTSFTETQAKILRRFANKLYFFFDNDTGGRTGAERAVEVCNNLELTAYVVTQKEDLDPDEIVIKYGSSPIYEMLKNAVDPVFFILDFEMSKTDGSIASKSQAIKKVLEVVSNIENKTIVYEYISEIARRLKFDEKFLVDTFSKINSAKKGNKNDTLPNVVKNKMIEIQEVITQAILTRSEKAKEILAEFNINEFNEPYKKIVMKALEDIENGFEPNPNRWFDLDEFSLNKAVELFLRDEFLVRDESIKANIASFQRIKQYEERLEELYEALQKTDDPEKISEFNRLVKAYKRRVRL</sequence>
<dbReference type="InterPro" id="IPR002694">
    <property type="entry name" value="Znf_CHC2"/>
</dbReference>
<keyword evidence="6 12" id="KW-0479">Metal-binding</keyword>
<evidence type="ECO:0000256" key="5">
    <source>
        <dbReference type="ARBA" id="ARBA00022705"/>
    </source>
</evidence>
<dbReference type="Gene3D" id="3.40.1360.10">
    <property type="match status" value="1"/>
</dbReference>
<dbReference type="Pfam" id="PF08275">
    <property type="entry name" value="DNAG_N"/>
    <property type="match status" value="1"/>
</dbReference>
<dbReference type="Pfam" id="PF13155">
    <property type="entry name" value="Toprim_2"/>
    <property type="match status" value="1"/>
</dbReference>
<dbReference type="GO" id="GO:0008270">
    <property type="term" value="F:zinc ion binding"/>
    <property type="evidence" value="ECO:0007669"/>
    <property type="project" value="UniProtKB-UniRule"/>
</dbReference>
<keyword evidence="3 12" id="KW-0808">Transferase</keyword>
<comment type="domain">
    <text evidence="12">Contains an N-terminal zinc-binding domain, a central core domain that contains the primase activity, and a C-terminal DnaB-binding domain.</text>
</comment>
<dbReference type="SUPFAM" id="SSF57783">
    <property type="entry name" value="Zinc beta-ribbon"/>
    <property type="match status" value="1"/>
</dbReference>
<evidence type="ECO:0000256" key="9">
    <source>
        <dbReference type="ARBA" id="ARBA00022842"/>
    </source>
</evidence>
<dbReference type="CDD" id="cd03364">
    <property type="entry name" value="TOPRIM_DnaG_primases"/>
    <property type="match status" value="1"/>
</dbReference>
<dbReference type="InterPro" id="IPR036977">
    <property type="entry name" value="DNA_primase_Znf_CHC2"/>
</dbReference>
<keyword evidence="8 12" id="KW-0862">Zinc</keyword>
<keyword evidence="11 12" id="KW-0804">Transcription</keyword>
<evidence type="ECO:0000256" key="11">
    <source>
        <dbReference type="ARBA" id="ARBA00023163"/>
    </source>
</evidence>
<keyword evidence="1 12" id="KW-0240">DNA-directed RNA polymerase</keyword>
<keyword evidence="5 12" id="KW-0235">DNA replication</keyword>
<evidence type="ECO:0000256" key="4">
    <source>
        <dbReference type="ARBA" id="ARBA00022695"/>
    </source>
</evidence>
<evidence type="ECO:0000256" key="6">
    <source>
        <dbReference type="ARBA" id="ARBA00022723"/>
    </source>
</evidence>
<dbReference type="InterPro" id="IPR034151">
    <property type="entry name" value="TOPRIM_DnaG_bac"/>
</dbReference>
<dbReference type="GO" id="GO:0005737">
    <property type="term" value="C:cytoplasm"/>
    <property type="evidence" value="ECO:0007669"/>
    <property type="project" value="TreeGrafter"/>
</dbReference>
<dbReference type="PANTHER" id="PTHR30313:SF2">
    <property type="entry name" value="DNA PRIMASE"/>
    <property type="match status" value="1"/>
</dbReference>
<comment type="catalytic activity">
    <reaction evidence="12">
        <text>ssDNA + n NTP = ssDNA/pppN(pN)n-1 hybrid + (n-1) diphosphate.</text>
        <dbReference type="EC" id="2.7.7.101"/>
    </reaction>
</comment>
<feature type="domain" description="Toprim" evidence="15">
    <location>
        <begin position="248"/>
        <end position="329"/>
    </location>
</feature>
<proteinExistence type="inferred from homology"/>
<dbReference type="InterPro" id="IPR006171">
    <property type="entry name" value="TOPRIM_dom"/>
</dbReference>
<keyword evidence="7 12" id="KW-0863">Zinc-finger</keyword>
<evidence type="ECO:0000256" key="1">
    <source>
        <dbReference type="ARBA" id="ARBA00022478"/>
    </source>
</evidence>
<keyword evidence="9" id="KW-0460">Magnesium</keyword>
<dbReference type="InterPro" id="IPR037068">
    <property type="entry name" value="DNA_primase_core_N_sf"/>
</dbReference>
<dbReference type="AlphaFoldDB" id="A0A7C4U323"/>
<dbReference type="Gene3D" id="3.90.580.10">
    <property type="entry name" value="Zinc finger, CHC2-type domain"/>
    <property type="match status" value="1"/>
</dbReference>
<protein>
    <recommendedName>
        <fullName evidence="12 13">DNA primase</fullName>
        <ecNumber evidence="12">2.7.7.101</ecNumber>
    </recommendedName>
</protein>
<dbReference type="SMART" id="SM00493">
    <property type="entry name" value="TOPRIM"/>
    <property type="match status" value="1"/>
</dbReference>
<dbReference type="FunFam" id="3.90.580.10:FF:000001">
    <property type="entry name" value="DNA primase"/>
    <property type="match status" value="1"/>
</dbReference>
<comment type="similarity">
    <text evidence="12 13">Belongs to the DnaG primase family.</text>
</comment>
<dbReference type="GO" id="GO:0003899">
    <property type="term" value="F:DNA-directed RNA polymerase activity"/>
    <property type="evidence" value="ECO:0007669"/>
    <property type="project" value="UniProtKB-UniRule"/>
</dbReference>
<dbReference type="GO" id="GO:0006269">
    <property type="term" value="P:DNA replication, synthesis of primer"/>
    <property type="evidence" value="ECO:0007669"/>
    <property type="project" value="UniProtKB-UniRule"/>
</dbReference>
<comment type="cofactor">
    <cofactor evidence="12 13 14">
        <name>Zn(2+)</name>
        <dbReference type="ChEBI" id="CHEBI:29105"/>
    </cofactor>
    <text evidence="12 13 14">Binds 1 zinc ion per monomer.</text>
</comment>
<dbReference type="SUPFAM" id="SSF56731">
    <property type="entry name" value="DNA primase core"/>
    <property type="match status" value="1"/>
</dbReference>
<comment type="caution">
    <text evidence="16">The sequence shown here is derived from an EMBL/GenBank/DDBJ whole genome shotgun (WGS) entry which is preliminary data.</text>
</comment>
<evidence type="ECO:0000256" key="14">
    <source>
        <dbReference type="PIRSR" id="PIRSR002811-1"/>
    </source>
</evidence>
<evidence type="ECO:0000256" key="10">
    <source>
        <dbReference type="ARBA" id="ARBA00023125"/>
    </source>
</evidence>
<gene>
    <name evidence="12 16" type="primary">dnaG</name>
    <name evidence="16" type="ORF">ENV82_04270</name>
</gene>
<dbReference type="PROSITE" id="PS50880">
    <property type="entry name" value="TOPRIM"/>
    <property type="match status" value="1"/>
</dbReference>
<accession>A0A7C4U323</accession>
<reference evidence="16" key="1">
    <citation type="journal article" date="2020" name="mSystems">
        <title>Genome- and Community-Level Interaction Insights into Carbon Utilization and Element Cycling Functions of Hydrothermarchaeota in Hydrothermal Sediment.</title>
        <authorList>
            <person name="Zhou Z."/>
            <person name="Liu Y."/>
            <person name="Xu W."/>
            <person name="Pan J."/>
            <person name="Luo Z.H."/>
            <person name="Li M."/>
        </authorList>
    </citation>
    <scope>NUCLEOTIDE SEQUENCE [LARGE SCALE GENOMIC DNA]</scope>
    <source>
        <strain evidence="16">SpSt-794</strain>
    </source>
</reference>
<dbReference type="Pfam" id="PF01807">
    <property type="entry name" value="Zn_ribbon_DnaG"/>
    <property type="match status" value="1"/>
</dbReference>
<evidence type="ECO:0000256" key="12">
    <source>
        <dbReference type="HAMAP-Rule" id="MF_00974"/>
    </source>
</evidence>
<keyword evidence="4 12" id="KW-0548">Nucleotidyltransferase</keyword>
<name>A0A7C4U323_9BACT</name>
<dbReference type="EC" id="2.7.7.101" evidence="12"/>
<dbReference type="NCBIfam" id="TIGR01391">
    <property type="entry name" value="dnaG"/>
    <property type="match status" value="1"/>
</dbReference>
<organism evidence="16">
    <name type="scientific">Caldisericum exile</name>
    <dbReference type="NCBI Taxonomy" id="693075"/>
    <lineage>
        <taxon>Bacteria</taxon>
        <taxon>Pseudomonadati</taxon>
        <taxon>Caldisericota/Cryosericota group</taxon>
        <taxon>Caldisericota</taxon>
        <taxon>Caldisericia</taxon>
        <taxon>Caldisericales</taxon>
        <taxon>Caldisericaceae</taxon>
        <taxon>Caldisericum</taxon>
    </lineage>
</organism>
<dbReference type="HAMAP" id="MF_00974">
    <property type="entry name" value="DNA_primase_DnaG"/>
    <property type="match status" value="1"/>
</dbReference>
<evidence type="ECO:0000256" key="7">
    <source>
        <dbReference type="ARBA" id="ARBA00022771"/>
    </source>
</evidence>
<evidence type="ECO:0000256" key="3">
    <source>
        <dbReference type="ARBA" id="ARBA00022679"/>
    </source>
</evidence>
<dbReference type="InterPro" id="IPR006295">
    <property type="entry name" value="DNA_primase_DnaG"/>
</dbReference>
<dbReference type="GO" id="GO:0000428">
    <property type="term" value="C:DNA-directed RNA polymerase complex"/>
    <property type="evidence" value="ECO:0007669"/>
    <property type="project" value="UniProtKB-KW"/>
</dbReference>
<dbReference type="GO" id="GO:0003677">
    <property type="term" value="F:DNA binding"/>
    <property type="evidence" value="ECO:0007669"/>
    <property type="project" value="UniProtKB-KW"/>
</dbReference>
<dbReference type="PANTHER" id="PTHR30313">
    <property type="entry name" value="DNA PRIMASE"/>
    <property type="match status" value="1"/>
</dbReference>
<dbReference type="SMART" id="SM00400">
    <property type="entry name" value="ZnF_CHCC"/>
    <property type="match status" value="1"/>
</dbReference>
<comment type="function">
    <text evidence="12 13">RNA polymerase that catalyzes the synthesis of short RNA molecules used as primers for DNA polymerase during DNA replication.</text>
</comment>
<dbReference type="InterPro" id="IPR050219">
    <property type="entry name" value="DnaG_primase"/>
</dbReference>
<evidence type="ECO:0000256" key="13">
    <source>
        <dbReference type="PIRNR" id="PIRNR002811"/>
    </source>
</evidence>
<feature type="zinc finger region" description="CHC2-type" evidence="12 14">
    <location>
        <begin position="38"/>
        <end position="62"/>
    </location>
</feature>
<evidence type="ECO:0000259" key="15">
    <source>
        <dbReference type="PROSITE" id="PS50880"/>
    </source>
</evidence>
<dbReference type="GO" id="GO:1990077">
    <property type="term" value="C:primosome complex"/>
    <property type="evidence" value="ECO:0007669"/>
    <property type="project" value="UniProtKB-KW"/>
</dbReference>
<dbReference type="InterPro" id="IPR013264">
    <property type="entry name" value="DNAG_N"/>
</dbReference>
<dbReference type="Gene3D" id="3.90.980.10">
    <property type="entry name" value="DNA primase, catalytic core, N-terminal domain"/>
    <property type="match status" value="1"/>
</dbReference>
<keyword evidence="2 12" id="KW-0639">Primosome</keyword>